<dbReference type="InterPro" id="IPR032287">
    <property type="entry name" value="DUF4838"/>
</dbReference>
<gene>
    <name evidence="2" type="ORF">EZJ43_08820</name>
</gene>
<dbReference type="PANTHER" id="PTHR47406">
    <property type="entry name" value="COAGULATION FACTOR 5/8 TYPE, C-TERMINAL"/>
    <property type="match status" value="1"/>
</dbReference>
<keyword evidence="1" id="KW-0732">Signal</keyword>
<proteinExistence type="predicted"/>
<dbReference type="Proteomes" id="UP000295668">
    <property type="component" value="Unassembled WGS sequence"/>
</dbReference>
<sequence length="710" mass="80357">MFRFKLALLCILLCSLTSCKAEYKGVKADGYIITSEEDGVSQKWQNYLYNQLQKRANNKAKVIKSTGVNPKIPAGFKEVHIEIAKDLKNDYCVENNAAKINLRMHDEKTAVWMIYQLIETIGQQDHNFSSLDLPPSIIEFSDQCTNFDFSYRDVHLAPNLDVDYATIIGTNTVDDDWGIWAHNLHKVVKLNEATRAKINGVPTDEQYCFSSDDLYNQLKAYINDNYGSGNKKPFRFMIAPNDNDLVCTCEKCTEAGNDNRNATPAVINLINKLSLDFPKHFFYTLAYRTTQKPPDTELLDNSGVFISTIDVPKGIEITGNKKFAVLKGIVLDWKKKTNNLYLWDYISNFDDYLTPLPILTGFKKQFPDFKKIGIKGLFLNGSGYDYSPFDDVKTYCAAAIMMNGGLNADSLSARFFEKMYPVSHKLLTKYYSGLEQKINETGKAYALYGSFKSATRNYLSTESFITFYNALTKIVGSTSGEENEKLQKLLTALSFTRLQVAYSLGYSSGGAFVIDQDQVKLNADIDVYLNQLRNFNKYKDLGNFKENDGKLGDYILGWQNLAKYPAKRNLLVQGKLQFLSIPDEDYTDLSTLNDGVSGFSSSYHYGWMLVSQDDLHLKILSNNLSEVRKLSIRFLNEPHSGIYAPTMVQIIVAGKIVKSLSPKLDPNDGKIYQVKENLTFEKGTKDFEIKIIRNAKGKRTLACDEILLTK</sequence>
<organism evidence="2 3">
    <name type="scientific">Pedobacter changchengzhani</name>
    <dbReference type="NCBI Taxonomy" id="2529274"/>
    <lineage>
        <taxon>Bacteria</taxon>
        <taxon>Pseudomonadati</taxon>
        <taxon>Bacteroidota</taxon>
        <taxon>Sphingobacteriia</taxon>
        <taxon>Sphingobacteriales</taxon>
        <taxon>Sphingobacteriaceae</taxon>
        <taxon>Pedobacter</taxon>
    </lineage>
</organism>
<evidence type="ECO:0000313" key="2">
    <source>
        <dbReference type="EMBL" id="TDG36603.1"/>
    </source>
</evidence>
<protein>
    <submittedName>
        <fullName evidence="2">DUF4838 domain-containing protein</fullName>
    </submittedName>
</protein>
<dbReference type="Pfam" id="PF16126">
    <property type="entry name" value="DUF4838"/>
    <property type="match status" value="1"/>
</dbReference>
<evidence type="ECO:0000256" key="1">
    <source>
        <dbReference type="SAM" id="SignalP"/>
    </source>
</evidence>
<dbReference type="PANTHER" id="PTHR47406:SF2">
    <property type="entry name" value="ALPHA GLUCURONIDASE N-TERMINAL DOMAIN-CONTAINING PROTEIN"/>
    <property type="match status" value="1"/>
</dbReference>
<name>A0A4V3A097_9SPHI</name>
<evidence type="ECO:0000313" key="3">
    <source>
        <dbReference type="Proteomes" id="UP000295668"/>
    </source>
</evidence>
<reference evidence="2 3" key="1">
    <citation type="submission" date="2019-02" db="EMBL/GenBank/DDBJ databases">
        <title>Pedobacter sp. nov., a novel speices isolated from soil of pinguins habitat in Antarcitica.</title>
        <authorList>
            <person name="He R.-H."/>
        </authorList>
    </citation>
    <scope>NUCLEOTIDE SEQUENCE [LARGE SCALE GENOMIC DNA]</scope>
    <source>
        <strain evidence="2 3">E01020</strain>
    </source>
</reference>
<feature type="chain" id="PRO_5020308379" evidence="1">
    <location>
        <begin position="21"/>
        <end position="710"/>
    </location>
</feature>
<feature type="signal peptide" evidence="1">
    <location>
        <begin position="1"/>
        <end position="20"/>
    </location>
</feature>
<dbReference type="PROSITE" id="PS51257">
    <property type="entry name" value="PROKAR_LIPOPROTEIN"/>
    <property type="match status" value="1"/>
</dbReference>
<comment type="caution">
    <text evidence="2">The sequence shown here is derived from an EMBL/GenBank/DDBJ whole genome shotgun (WGS) entry which is preliminary data.</text>
</comment>
<accession>A0A4V3A097</accession>
<dbReference type="RefSeq" id="WP_133262332.1">
    <property type="nucleotide sequence ID" value="NZ_SJCY01000004.1"/>
</dbReference>
<dbReference type="OrthoDB" id="1099022at2"/>
<keyword evidence="3" id="KW-1185">Reference proteome</keyword>
<dbReference type="EMBL" id="SJCY01000004">
    <property type="protein sequence ID" value="TDG36603.1"/>
    <property type="molecule type" value="Genomic_DNA"/>
</dbReference>
<dbReference type="AlphaFoldDB" id="A0A4V3A097"/>